<dbReference type="InterPro" id="IPR023210">
    <property type="entry name" value="NADP_OxRdtase_dom"/>
</dbReference>
<evidence type="ECO:0000256" key="3">
    <source>
        <dbReference type="PIRSR" id="PIRSR000097-2"/>
    </source>
</evidence>
<evidence type="ECO:0000256" key="1">
    <source>
        <dbReference type="ARBA" id="ARBA00023002"/>
    </source>
</evidence>
<evidence type="ECO:0000256" key="4">
    <source>
        <dbReference type="PIRSR" id="PIRSR000097-3"/>
    </source>
</evidence>
<feature type="binding site" evidence="3">
    <location>
        <position position="136"/>
    </location>
    <ligand>
        <name>substrate</name>
    </ligand>
</feature>
<dbReference type="PRINTS" id="PR00069">
    <property type="entry name" value="ALDKETRDTASE"/>
</dbReference>
<dbReference type="InterPro" id="IPR018170">
    <property type="entry name" value="Aldo/ket_reductase_CS"/>
</dbReference>
<evidence type="ECO:0000256" key="2">
    <source>
        <dbReference type="PIRSR" id="PIRSR000097-1"/>
    </source>
</evidence>
<dbReference type="Pfam" id="PF00248">
    <property type="entry name" value="Aldo_ket_red"/>
    <property type="match status" value="1"/>
</dbReference>
<dbReference type="PROSITE" id="PS00798">
    <property type="entry name" value="ALDOKETO_REDUCTASE_1"/>
    <property type="match status" value="1"/>
</dbReference>
<evidence type="ECO:0000259" key="5">
    <source>
        <dbReference type="Pfam" id="PF00248"/>
    </source>
</evidence>
<dbReference type="PROSITE" id="PS00062">
    <property type="entry name" value="ALDOKETO_REDUCTASE_2"/>
    <property type="match status" value="1"/>
</dbReference>
<dbReference type="AlphaFoldDB" id="A0AA37P710"/>
<evidence type="ECO:0000313" key="6">
    <source>
        <dbReference type="EMBL" id="GKT41464.1"/>
    </source>
</evidence>
<protein>
    <submittedName>
        <fullName evidence="6">Oxidoreductase</fullName>
    </submittedName>
</protein>
<feature type="site" description="Lowers pKa of active site Tyr" evidence="4">
    <location>
        <position position="103"/>
    </location>
</feature>
<dbReference type="PANTHER" id="PTHR11732">
    <property type="entry name" value="ALDO/KETO REDUCTASE"/>
    <property type="match status" value="1"/>
</dbReference>
<dbReference type="GO" id="GO:0016616">
    <property type="term" value="F:oxidoreductase activity, acting on the CH-OH group of donors, NAD or NADP as acceptor"/>
    <property type="evidence" value="ECO:0007669"/>
    <property type="project" value="UniProtKB-ARBA"/>
</dbReference>
<proteinExistence type="predicted"/>
<dbReference type="RefSeq" id="XP_049123814.1">
    <property type="nucleotide sequence ID" value="XM_049267857.1"/>
</dbReference>
<feature type="domain" description="NADP-dependent oxidoreductase" evidence="5">
    <location>
        <begin position="51"/>
        <end position="319"/>
    </location>
</feature>
<gene>
    <name evidence="6" type="ORF">ColSpa_01645</name>
</gene>
<sequence length="347" mass="39210">MNVNLIRTSLLSLSRPQPSLLKRQVRGITRRALQWELNTGAKIPAIGFGTFQDPDAQEDAVKMALNSGYRHIDTARVYDTEAQVGKGIKASSVPRKDIFLTTKLWCNSHHPEDVETALDASLKDLDTPYVDLFLMHYPCTFARGEDRFPKDTAGNMVMGKTTFVDTYKAMEALLKTGKTRAIGVSNFSQNEVQTLLDKLSVVPAVHQMELHPYLQQRAFADWQRAHGIHMTHFSPLGNQNSFYREVSWSKQQSHMRRIVDHPVLAEVGKKHGKTPVQVALAWGVNSGRSVIPKSVIEWQIKENLESDFVLDGEDMDKIATMDLKARFNDPSEEYRWPLYKGLDGVSV</sequence>
<organism evidence="6 7">
    <name type="scientific">Colletotrichum spaethianum</name>
    <dbReference type="NCBI Taxonomy" id="700344"/>
    <lineage>
        <taxon>Eukaryota</taxon>
        <taxon>Fungi</taxon>
        <taxon>Dikarya</taxon>
        <taxon>Ascomycota</taxon>
        <taxon>Pezizomycotina</taxon>
        <taxon>Sordariomycetes</taxon>
        <taxon>Hypocreomycetidae</taxon>
        <taxon>Glomerellales</taxon>
        <taxon>Glomerellaceae</taxon>
        <taxon>Colletotrichum</taxon>
        <taxon>Colletotrichum spaethianum species complex</taxon>
    </lineage>
</organism>
<dbReference type="GeneID" id="73322447"/>
<dbReference type="Gene3D" id="3.20.20.100">
    <property type="entry name" value="NADP-dependent oxidoreductase domain"/>
    <property type="match status" value="1"/>
</dbReference>
<dbReference type="FunFam" id="3.20.20.100:FF:000002">
    <property type="entry name" value="2,5-diketo-D-gluconic acid reductase A"/>
    <property type="match status" value="1"/>
</dbReference>
<dbReference type="SUPFAM" id="SSF51430">
    <property type="entry name" value="NAD(P)-linked oxidoreductase"/>
    <property type="match status" value="1"/>
</dbReference>
<dbReference type="Proteomes" id="UP001055115">
    <property type="component" value="Unassembled WGS sequence"/>
</dbReference>
<keyword evidence="1" id="KW-0560">Oxidoreductase</keyword>
<dbReference type="InterPro" id="IPR020471">
    <property type="entry name" value="AKR"/>
</dbReference>
<dbReference type="InterPro" id="IPR036812">
    <property type="entry name" value="NAD(P)_OxRdtase_dom_sf"/>
</dbReference>
<dbReference type="PIRSF" id="PIRSF000097">
    <property type="entry name" value="AKR"/>
    <property type="match status" value="1"/>
</dbReference>
<dbReference type="CDD" id="cd19071">
    <property type="entry name" value="AKR_AKR1-5-like"/>
    <property type="match status" value="1"/>
</dbReference>
<dbReference type="EMBL" id="BQXU01000003">
    <property type="protein sequence ID" value="GKT41464.1"/>
    <property type="molecule type" value="Genomic_DNA"/>
</dbReference>
<comment type="caution">
    <text evidence="6">The sequence shown here is derived from an EMBL/GenBank/DDBJ whole genome shotgun (WGS) entry which is preliminary data.</text>
</comment>
<keyword evidence="7" id="KW-1185">Reference proteome</keyword>
<accession>A0AA37P710</accession>
<evidence type="ECO:0000313" key="7">
    <source>
        <dbReference type="Proteomes" id="UP001055115"/>
    </source>
</evidence>
<reference evidence="6 7" key="1">
    <citation type="submission" date="2022-03" db="EMBL/GenBank/DDBJ databases">
        <title>Genome data of Colletotrichum spp.</title>
        <authorList>
            <person name="Utami Y.D."/>
            <person name="Hiruma K."/>
        </authorList>
    </citation>
    <scope>NUCLEOTIDE SEQUENCE [LARGE SCALE GENOMIC DNA]</scope>
    <source>
        <strain evidence="6 7">MAFF 239500</strain>
    </source>
</reference>
<name>A0AA37P710_9PEZI</name>
<feature type="active site" description="Proton donor" evidence="2">
    <location>
        <position position="78"/>
    </location>
</feature>